<feature type="domain" description="tRNA nucleotidyltransferase/poly(A) polymerase RNA and SrmB- binding" evidence="13">
    <location>
        <begin position="149"/>
        <end position="211"/>
    </location>
</feature>
<dbReference type="EMBL" id="AAOH01000002">
    <property type="protein sequence ID" value="EAR29825.1"/>
    <property type="molecule type" value="Genomic_DNA"/>
</dbReference>
<dbReference type="SUPFAM" id="SSF81301">
    <property type="entry name" value="Nucleotidyltransferase"/>
    <property type="match status" value="1"/>
</dbReference>
<evidence type="ECO:0000256" key="5">
    <source>
        <dbReference type="ARBA" id="ARBA00022723"/>
    </source>
</evidence>
<dbReference type="PIRSF" id="PIRSF000813">
    <property type="entry name" value="CCA_bact"/>
    <property type="match status" value="1"/>
</dbReference>
<dbReference type="OrthoDB" id="9805698at2"/>
<organism evidence="14 15">
    <name type="scientific">Pseudoalteromonas tunicata D2</name>
    <dbReference type="NCBI Taxonomy" id="87626"/>
    <lineage>
        <taxon>Bacteria</taxon>
        <taxon>Pseudomonadati</taxon>
        <taxon>Pseudomonadota</taxon>
        <taxon>Gammaproteobacteria</taxon>
        <taxon>Alteromonadales</taxon>
        <taxon>Pseudoalteromonadaceae</taxon>
        <taxon>Pseudoalteromonas</taxon>
    </lineage>
</organism>
<comment type="cofactor">
    <cofactor evidence="1">
        <name>Mg(2+)</name>
        <dbReference type="ChEBI" id="CHEBI:18420"/>
    </cofactor>
</comment>
<dbReference type="InterPro" id="IPR050124">
    <property type="entry name" value="tRNA_CCA-adding_enzyme"/>
</dbReference>
<dbReference type="GO" id="GO:0042245">
    <property type="term" value="P:RNA repair"/>
    <property type="evidence" value="ECO:0007669"/>
    <property type="project" value="UniProtKB-KW"/>
</dbReference>
<accession>A4C771</accession>
<dbReference type="PANTHER" id="PTHR47545:SF1">
    <property type="entry name" value="MULTIFUNCTIONAL CCA PROTEIN"/>
    <property type="match status" value="1"/>
</dbReference>
<evidence type="ECO:0000256" key="11">
    <source>
        <dbReference type="RuleBase" id="RU003953"/>
    </source>
</evidence>
<evidence type="ECO:0000256" key="10">
    <source>
        <dbReference type="ARBA" id="ARBA00022884"/>
    </source>
</evidence>
<dbReference type="InterPro" id="IPR043519">
    <property type="entry name" value="NT_sf"/>
</dbReference>
<dbReference type="GO" id="GO:0001680">
    <property type="term" value="P:tRNA 3'-terminal CCA addition"/>
    <property type="evidence" value="ECO:0007669"/>
    <property type="project" value="InterPro"/>
</dbReference>
<comment type="similarity">
    <text evidence="11">Belongs to the tRNA nucleotidyltransferase/poly(A) polymerase family.</text>
</comment>
<evidence type="ECO:0000256" key="2">
    <source>
        <dbReference type="ARBA" id="ARBA00022679"/>
    </source>
</evidence>
<keyword evidence="15" id="KW-1185">Reference proteome</keyword>
<evidence type="ECO:0000313" key="14">
    <source>
        <dbReference type="EMBL" id="EAR29825.1"/>
    </source>
</evidence>
<keyword evidence="2 11" id="KW-0808">Transferase</keyword>
<keyword evidence="7" id="KW-0692">RNA repair</keyword>
<evidence type="ECO:0000256" key="3">
    <source>
        <dbReference type="ARBA" id="ARBA00022694"/>
    </source>
</evidence>
<dbReference type="SUPFAM" id="SSF81891">
    <property type="entry name" value="Poly A polymerase C-terminal region-like"/>
    <property type="match status" value="1"/>
</dbReference>
<evidence type="ECO:0000256" key="9">
    <source>
        <dbReference type="ARBA" id="ARBA00022842"/>
    </source>
</evidence>
<evidence type="ECO:0000256" key="8">
    <source>
        <dbReference type="ARBA" id="ARBA00022840"/>
    </source>
</evidence>
<dbReference type="Proteomes" id="UP000006201">
    <property type="component" value="Unassembled WGS sequence"/>
</dbReference>
<comment type="caution">
    <text evidence="14">The sequence shown here is derived from an EMBL/GenBank/DDBJ whole genome shotgun (WGS) entry which is preliminary data.</text>
</comment>
<proteinExistence type="inferred from homology"/>
<evidence type="ECO:0000256" key="4">
    <source>
        <dbReference type="ARBA" id="ARBA00022695"/>
    </source>
</evidence>
<dbReference type="Gene3D" id="3.30.460.10">
    <property type="entry name" value="Beta Polymerase, domain 2"/>
    <property type="match status" value="1"/>
</dbReference>
<evidence type="ECO:0000256" key="6">
    <source>
        <dbReference type="ARBA" id="ARBA00022741"/>
    </source>
</evidence>
<keyword evidence="6" id="KW-0547">Nucleotide-binding</keyword>
<sequence length="369" mass="41205">MQIYLVGGAVRDTLLGRPVLERDFVVVGATAEQMLSQGYTQVGKDFPVFLHPKTKEEYALARTERKQGQGYTGFICDFNPNVTLEEDLIRRDLTVNAIAQAPDGQLIDPYNGQDDLNNRILRHVSGAFAEDPLRILRVARFAARYNYLGFTVAPETITLMQNMVTQGELKTLTAERVWIEWEKSLNDGAFATFLSVLQQVNALRELCPSLAQVWSTQTACDLQQQHDYAKHHQLATPEILFCQVALLFNQPDLAKLKLDLKLPNSFVELAQLSIRFNPLFMQPQLCASEMLACFNALDLWRRPERLTALLAVFECHLGEKSKHQLTLESAAKQASSINAQTFIKQGITGAAIKPAMDQARLTAIAAALG</sequence>
<dbReference type="STRING" id="87626.PTD2_13434"/>
<gene>
    <name evidence="14" type="ORF">PTD2_13434</name>
</gene>
<dbReference type="Gene3D" id="1.10.3090.10">
    <property type="entry name" value="cca-adding enzyme, domain 2"/>
    <property type="match status" value="1"/>
</dbReference>
<dbReference type="HOGENOM" id="CLU_015961_1_0_6"/>
<feature type="domain" description="Poly A polymerase head" evidence="12">
    <location>
        <begin position="3"/>
        <end position="122"/>
    </location>
</feature>
<evidence type="ECO:0000256" key="7">
    <source>
        <dbReference type="ARBA" id="ARBA00022800"/>
    </source>
</evidence>
<dbReference type="AlphaFoldDB" id="A4C771"/>
<dbReference type="Pfam" id="PF01743">
    <property type="entry name" value="PolyA_pol"/>
    <property type="match status" value="1"/>
</dbReference>
<dbReference type="InterPro" id="IPR002646">
    <property type="entry name" value="PolA_pol_head_dom"/>
</dbReference>
<evidence type="ECO:0000259" key="12">
    <source>
        <dbReference type="Pfam" id="PF01743"/>
    </source>
</evidence>
<keyword evidence="3" id="KW-0819">tRNA processing</keyword>
<dbReference type="PANTHER" id="PTHR47545">
    <property type="entry name" value="MULTIFUNCTIONAL CCA PROTEIN"/>
    <property type="match status" value="1"/>
</dbReference>
<dbReference type="GO" id="GO:0005524">
    <property type="term" value="F:ATP binding"/>
    <property type="evidence" value="ECO:0007669"/>
    <property type="project" value="UniProtKB-KW"/>
</dbReference>
<keyword evidence="5" id="KW-0479">Metal-binding</keyword>
<evidence type="ECO:0000259" key="13">
    <source>
        <dbReference type="Pfam" id="PF12627"/>
    </source>
</evidence>
<evidence type="ECO:0000313" key="15">
    <source>
        <dbReference type="Proteomes" id="UP000006201"/>
    </source>
</evidence>
<reference evidence="14 15" key="1">
    <citation type="submission" date="2006-02" db="EMBL/GenBank/DDBJ databases">
        <authorList>
            <person name="Moran M.A."/>
            <person name="Kjelleberg S."/>
            <person name="Egan S."/>
            <person name="Saunders N."/>
            <person name="Thomas T."/>
            <person name="Ferriera S."/>
            <person name="Johnson J."/>
            <person name="Kravitz S."/>
            <person name="Halpern A."/>
            <person name="Remington K."/>
            <person name="Beeson K."/>
            <person name="Tran B."/>
            <person name="Rogers Y.-H."/>
            <person name="Friedman R."/>
            <person name="Venter J.C."/>
        </authorList>
    </citation>
    <scope>NUCLEOTIDE SEQUENCE [LARGE SCALE GENOMIC DNA]</scope>
    <source>
        <strain evidence="14 15">D2</strain>
    </source>
</reference>
<dbReference type="RefSeq" id="WP_009837699.1">
    <property type="nucleotide sequence ID" value="NZ_AAOH01000002.1"/>
</dbReference>
<protein>
    <submittedName>
        <fullName evidence="14">tRNA nucleotidyltransferase</fullName>
    </submittedName>
</protein>
<dbReference type="GO" id="GO:0003723">
    <property type="term" value="F:RNA binding"/>
    <property type="evidence" value="ECO:0007669"/>
    <property type="project" value="UniProtKB-KW"/>
</dbReference>
<keyword evidence="8" id="KW-0067">ATP-binding</keyword>
<dbReference type="Pfam" id="PF12627">
    <property type="entry name" value="PolyA_pol_RNAbd"/>
    <property type="match status" value="1"/>
</dbReference>
<dbReference type="CDD" id="cd05398">
    <property type="entry name" value="NT_ClassII-CCAase"/>
    <property type="match status" value="1"/>
</dbReference>
<evidence type="ECO:0000256" key="1">
    <source>
        <dbReference type="ARBA" id="ARBA00001946"/>
    </source>
</evidence>
<dbReference type="GO" id="GO:0004810">
    <property type="term" value="F:CCA tRNA nucleotidyltransferase activity"/>
    <property type="evidence" value="ECO:0007669"/>
    <property type="project" value="InterPro"/>
</dbReference>
<name>A4C771_9GAMM</name>
<keyword evidence="4" id="KW-0548">Nucleotidyltransferase</keyword>
<keyword evidence="9" id="KW-0460">Magnesium</keyword>
<dbReference type="GO" id="GO:0046872">
    <property type="term" value="F:metal ion binding"/>
    <property type="evidence" value="ECO:0007669"/>
    <property type="project" value="UniProtKB-KW"/>
</dbReference>
<dbReference type="InterPro" id="IPR032828">
    <property type="entry name" value="PolyA_RNA-bd"/>
</dbReference>
<dbReference type="eggNOG" id="COG0617">
    <property type="taxonomic scope" value="Bacteria"/>
</dbReference>
<dbReference type="InterPro" id="IPR012006">
    <property type="entry name" value="CCA_bact"/>
</dbReference>
<keyword evidence="10 11" id="KW-0694">RNA-binding</keyword>